<dbReference type="EMBL" id="CP041242">
    <property type="protein sequence ID" value="QDH70163.1"/>
    <property type="molecule type" value="Genomic_DNA"/>
</dbReference>
<evidence type="ECO:0000313" key="2">
    <source>
        <dbReference type="Proteomes" id="UP000317199"/>
    </source>
</evidence>
<dbReference type="AlphaFoldDB" id="A0A514BS03"/>
<protein>
    <submittedName>
        <fullName evidence="1">Tetratricopeptide repeat protein</fullName>
    </submittedName>
</protein>
<dbReference type="Gene3D" id="1.25.40.10">
    <property type="entry name" value="Tetratricopeptide repeat domain"/>
    <property type="match status" value="1"/>
</dbReference>
<dbReference type="Pfam" id="PF14559">
    <property type="entry name" value="TPR_19"/>
    <property type="match status" value="1"/>
</dbReference>
<dbReference type="InterPro" id="IPR011990">
    <property type="entry name" value="TPR-like_helical_dom_sf"/>
</dbReference>
<reference evidence="1 2" key="1">
    <citation type="submission" date="2019-06" db="EMBL/GenBank/DDBJ databases">
        <title>Lysobacter alkalisoli sp. nov. isolated from saline-alkali soil.</title>
        <authorList>
            <person name="Sun J.-Q."/>
            <person name="Xu L."/>
        </authorList>
    </citation>
    <scope>NUCLEOTIDE SEQUENCE [LARGE SCALE GENOMIC DNA]</scope>
    <source>
        <strain evidence="1 2">SJ-36</strain>
    </source>
</reference>
<dbReference type="OrthoDB" id="6007797at2"/>
<dbReference type="SUPFAM" id="SSF48452">
    <property type="entry name" value="TPR-like"/>
    <property type="match status" value="1"/>
</dbReference>
<keyword evidence="2" id="KW-1185">Reference proteome</keyword>
<name>A0A514BS03_9GAMM</name>
<gene>
    <name evidence="1" type="ORF">FKV23_08680</name>
</gene>
<accession>A0A514BS03</accession>
<organism evidence="1 2">
    <name type="scientific">Marilutibacter alkalisoli</name>
    <dbReference type="NCBI Taxonomy" id="2591633"/>
    <lineage>
        <taxon>Bacteria</taxon>
        <taxon>Pseudomonadati</taxon>
        <taxon>Pseudomonadota</taxon>
        <taxon>Gammaproteobacteria</taxon>
        <taxon>Lysobacterales</taxon>
        <taxon>Lysobacteraceae</taxon>
        <taxon>Marilutibacter</taxon>
    </lineage>
</organism>
<sequence length="187" mass="20123">MPMQYDKLDNEELLRLSLEAINVDRDADAVVMLKTLVEREPSHHLGRYLLAAQHAQMGLFDRAEEGFRAVLAQDPGLPAARFQLGQLLVMKGLGGEAGRILQPLTGQEDALGAYARALSAIAEEDRVAAIRELQAGVALPQEIPALAADMQRLLAQLQRDADVAGTAASGMPPHAAPMFMTGYGRQG</sequence>
<dbReference type="KEGG" id="lyj:FKV23_08680"/>
<evidence type="ECO:0000313" key="1">
    <source>
        <dbReference type="EMBL" id="QDH70163.1"/>
    </source>
</evidence>
<proteinExistence type="predicted"/>
<dbReference type="Proteomes" id="UP000317199">
    <property type="component" value="Chromosome"/>
</dbReference>